<evidence type="ECO:0000313" key="6">
    <source>
        <dbReference type="Proteomes" id="UP001148838"/>
    </source>
</evidence>
<dbReference type="Pfam" id="PF05225">
    <property type="entry name" value="HTH_psq"/>
    <property type="match status" value="1"/>
</dbReference>
<dbReference type="PANTHER" id="PTHR19303">
    <property type="entry name" value="TRANSPOSON"/>
    <property type="match status" value="1"/>
</dbReference>
<dbReference type="InterPro" id="IPR004875">
    <property type="entry name" value="DDE_SF_endonuclease_dom"/>
</dbReference>
<comment type="caution">
    <text evidence="5">The sequence shown here is derived from an EMBL/GenBank/DDBJ whole genome shotgun (WGS) entry which is preliminary data.</text>
</comment>
<organism evidence="5 6">
    <name type="scientific">Periplaneta americana</name>
    <name type="common">American cockroach</name>
    <name type="synonym">Blatta americana</name>
    <dbReference type="NCBI Taxonomy" id="6978"/>
    <lineage>
        <taxon>Eukaryota</taxon>
        <taxon>Metazoa</taxon>
        <taxon>Ecdysozoa</taxon>
        <taxon>Arthropoda</taxon>
        <taxon>Hexapoda</taxon>
        <taxon>Insecta</taxon>
        <taxon>Pterygota</taxon>
        <taxon>Neoptera</taxon>
        <taxon>Polyneoptera</taxon>
        <taxon>Dictyoptera</taxon>
        <taxon>Blattodea</taxon>
        <taxon>Blattoidea</taxon>
        <taxon>Blattidae</taxon>
        <taxon>Blattinae</taxon>
        <taxon>Periplaneta</taxon>
    </lineage>
</organism>
<dbReference type="InterPro" id="IPR009057">
    <property type="entry name" value="Homeodomain-like_sf"/>
</dbReference>
<dbReference type="SUPFAM" id="SSF46689">
    <property type="entry name" value="Homeodomain-like"/>
    <property type="match status" value="1"/>
</dbReference>
<accession>A0ABQ8SRF4</accession>
<sequence>MPRSKPKYVPEGTRKLWEAEDMEKAIVAVREGKMGTLKASKYFHVPRTTLQTLSKETLVTPADTARTKLGRKPFLGGELEKLPVAYLLSMEERFFGCTLGDLRRMAFQIALKNNLSHPFVSEAYNKHNYPEDRVYNVDETGLTIVQSKIPYVIGRKGKTQVGALTSAERGATITVIACMSASGHFVPPAAIFPRKNMSDQLMRGSPLGAIGFAHPSGWVQSNIFAQWLIHFIEKVAPKEESPVFLILDGHYSHVRNLDVIDMARANHITIISLPPHSSHKMQPLDKTFMGPLKNYYSEEIRLWLRKNQRPVTAYDIMELFGKAYLKVQTGEIAVNGFKETGICPPNRNIFSEADFLAAVAESGKTCSKYGNIRSWRKDTSGSQKNKGKGKARKSQQENFDSEPNVGMPMELVESGESDLDCPVGKTKPGDNEDTACMFCEGKFSDDTAGELWIRCFMCCMWAHSDCAGAEKEEYSTCVTFVNKLCCFNDELYFLPQFEIF</sequence>
<protein>
    <submittedName>
        <fullName evidence="5">Uncharacterized protein</fullName>
    </submittedName>
</protein>
<dbReference type="Proteomes" id="UP001148838">
    <property type="component" value="Unassembled WGS sequence"/>
</dbReference>
<dbReference type="Pfam" id="PF03184">
    <property type="entry name" value="DDE_1"/>
    <property type="match status" value="1"/>
</dbReference>
<dbReference type="Gene3D" id="1.10.10.60">
    <property type="entry name" value="Homeodomain-like"/>
    <property type="match status" value="1"/>
</dbReference>
<keyword evidence="6" id="KW-1185">Reference proteome</keyword>
<dbReference type="InterPro" id="IPR007889">
    <property type="entry name" value="HTH_Psq"/>
</dbReference>
<comment type="subcellular location">
    <subcellularLocation>
        <location evidence="1">Nucleus</location>
    </subcellularLocation>
</comment>
<dbReference type="InterPro" id="IPR036397">
    <property type="entry name" value="RNaseH_sf"/>
</dbReference>
<feature type="region of interest" description="Disordered" evidence="2">
    <location>
        <begin position="377"/>
        <end position="406"/>
    </location>
</feature>
<name>A0ABQ8SRF4_PERAM</name>
<dbReference type="EMBL" id="JAJSOF020000023">
    <property type="protein sequence ID" value="KAJ4436222.1"/>
    <property type="molecule type" value="Genomic_DNA"/>
</dbReference>
<proteinExistence type="predicted"/>
<feature type="domain" description="HTH psq-type" evidence="4">
    <location>
        <begin position="20"/>
        <end position="52"/>
    </location>
</feature>
<feature type="domain" description="DDE-1" evidence="3">
    <location>
        <begin position="172"/>
        <end position="309"/>
    </location>
</feature>
<dbReference type="Gene3D" id="3.30.420.10">
    <property type="entry name" value="Ribonuclease H-like superfamily/Ribonuclease H"/>
    <property type="match status" value="1"/>
</dbReference>
<evidence type="ECO:0000313" key="5">
    <source>
        <dbReference type="EMBL" id="KAJ4436222.1"/>
    </source>
</evidence>
<evidence type="ECO:0000256" key="2">
    <source>
        <dbReference type="SAM" id="MobiDB-lite"/>
    </source>
</evidence>
<evidence type="ECO:0000259" key="4">
    <source>
        <dbReference type="Pfam" id="PF05225"/>
    </source>
</evidence>
<evidence type="ECO:0000256" key="1">
    <source>
        <dbReference type="ARBA" id="ARBA00004123"/>
    </source>
</evidence>
<dbReference type="PANTHER" id="PTHR19303:SF74">
    <property type="entry name" value="POGO TRANSPOSABLE ELEMENT WITH KRAB DOMAIN"/>
    <property type="match status" value="1"/>
</dbReference>
<dbReference type="InterPro" id="IPR050863">
    <property type="entry name" value="CenT-Element_Derived"/>
</dbReference>
<gene>
    <name evidence="5" type="ORF">ANN_18852</name>
</gene>
<evidence type="ECO:0000259" key="3">
    <source>
        <dbReference type="Pfam" id="PF03184"/>
    </source>
</evidence>
<reference evidence="5 6" key="1">
    <citation type="journal article" date="2022" name="Allergy">
        <title>Genome assembly and annotation of Periplaneta americana reveal a comprehensive cockroach allergen profile.</title>
        <authorList>
            <person name="Wang L."/>
            <person name="Xiong Q."/>
            <person name="Saelim N."/>
            <person name="Wang L."/>
            <person name="Nong W."/>
            <person name="Wan A.T."/>
            <person name="Shi M."/>
            <person name="Liu X."/>
            <person name="Cao Q."/>
            <person name="Hui J.H.L."/>
            <person name="Sookrung N."/>
            <person name="Leung T.F."/>
            <person name="Tungtrongchitr A."/>
            <person name="Tsui S.K.W."/>
        </authorList>
    </citation>
    <scope>NUCLEOTIDE SEQUENCE [LARGE SCALE GENOMIC DNA]</scope>
    <source>
        <strain evidence="5">PWHHKU_190912</strain>
    </source>
</reference>